<dbReference type="SUPFAM" id="SSF56801">
    <property type="entry name" value="Acetyl-CoA synthetase-like"/>
    <property type="match status" value="1"/>
</dbReference>
<comment type="similarity">
    <text evidence="1">Belongs to the ATP-dependent AMP-binding enzyme family.</text>
</comment>
<keyword evidence="2" id="KW-0436">Ligase</keyword>
<dbReference type="InterPro" id="IPR000873">
    <property type="entry name" value="AMP-dep_synth/lig_dom"/>
</dbReference>
<gene>
    <name evidence="5" type="ORF">TGBR9_276155</name>
</gene>
<dbReference type="PANTHER" id="PTHR43201:SF5">
    <property type="entry name" value="MEDIUM-CHAIN ACYL-COA LIGASE ACSF2, MITOCHONDRIAL"/>
    <property type="match status" value="1"/>
</dbReference>
<dbReference type="InterPro" id="IPR042099">
    <property type="entry name" value="ANL_N_sf"/>
</dbReference>
<dbReference type="VEuPathDB" id="ToxoDB:TGBR9_276155"/>
<reference evidence="5 6" key="1">
    <citation type="journal article" date="2016" name="Nat. Commun.">
        <title>Local admixture of amplified and diversified secreted pathogenesis determinants shapes mosaic Toxoplasma gondii genomes.</title>
        <authorList>
            <person name="Lorenzi H."/>
            <person name="Khan A."/>
            <person name="Behnke M.S."/>
            <person name="Namasivayam S."/>
            <person name="Swapna L.S."/>
            <person name="Hadjithomas M."/>
            <person name="Karamycheva S."/>
            <person name="Pinney D."/>
            <person name="Brunk B.P."/>
            <person name="Ajioka J.W."/>
            <person name="Ajzenberg D."/>
            <person name="Boothroyd J.C."/>
            <person name="Boyle J.P."/>
            <person name="Darde M.L."/>
            <person name="Diaz-Miranda M.A."/>
            <person name="Dubey J.P."/>
            <person name="Fritz H.M."/>
            <person name="Gennari S.M."/>
            <person name="Gregory B.D."/>
            <person name="Kim K."/>
            <person name="Saeij J.P."/>
            <person name="Su C."/>
            <person name="White M.W."/>
            <person name="Zhu X.Q."/>
            <person name="Howe D.K."/>
            <person name="Rosenthal B.M."/>
            <person name="Grigg M.E."/>
            <person name="Parkinson J."/>
            <person name="Liu L."/>
            <person name="Kissinger J.C."/>
            <person name="Roos D.S."/>
            <person name="Sibley L.D."/>
        </authorList>
    </citation>
    <scope>NUCLEOTIDE SEQUENCE [LARGE SCALE GENOMIC DNA]</scope>
    <source>
        <strain evidence="5 6">TgCATBr9</strain>
    </source>
</reference>
<feature type="compositionally biased region" description="Basic and acidic residues" evidence="3">
    <location>
        <begin position="673"/>
        <end position="708"/>
    </location>
</feature>
<comment type="caution">
    <text evidence="5">The sequence shown here is derived from an EMBL/GenBank/DDBJ whole genome shotgun (WGS) entry which is preliminary data.</text>
</comment>
<name>A0A2T6IV80_TOXGO</name>
<dbReference type="EMBL" id="AFHV02001381">
    <property type="protein sequence ID" value="PUA89233.1"/>
    <property type="molecule type" value="Genomic_DNA"/>
</dbReference>
<dbReference type="GO" id="GO:0006631">
    <property type="term" value="P:fatty acid metabolic process"/>
    <property type="evidence" value="ECO:0007669"/>
    <property type="project" value="TreeGrafter"/>
</dbReference>
<organism evidence="5 6">
    <name type="scientific">Toxoplasma gondii TgCATBr9</name>
    <dbReference type="NCBI Taxonomy" id="943120"/>
    <lineage>
        <taxon>Eukaryota</taxon>
        <taxon>Sar</taxon>
        <taxon>Alveolata</taxon>
        <taxon>Apicomplexa</taxon>
        <taxon>Conoidasida</taxon>
        <taxon>Coccidia</taxon>
        <taxon>Eucoccidiorida</taxon>
        <taxon>Eimeriorina</taxon>
        <taxon>Sarcocystidae</taxon>
        <taxon>Toxoplasma</taxon>
    </lineage>
</organism>
<feature type="compositionally biased region" description="Low complexity" evidence="3">
    <location>
        <begin position="76"/>
        <end position="87"/>
    </location>
</feature>
<dbReference type="Proteomes" id="UP000244488">
    <property type="component" value="Unassembled WGS sequence"/>
</dbReference>
<evidence type="ECO:0000259" key="4">
    <source>
        <dbReference type="Pfam" id="PF00501"/>
    </source>
</evidence>
<protein>
    <submittedName>
        <fullName evidence="5">AMP-binding enzyme</fullName>
    </submittedName>
</protein>
<evidence type="ECO:0000313" key="6">
    <source>
        <dbReference type="Proteomes" id="UP000244488"/>
    </source>
</evidence>
<accession>A0A2T6IV80</accession>
<evidence type="ECO:0000313" key="5">
    <source>
        <dbReference type="EMBL" id="PUA89233.1"/>
    </source>
</evidence>
<feature type="region of interest" description="Disordered" evidence="3">
    <location>
        <begin position="67"/>
        <end position="98"/>
    </location>
</feature>
<dbReference type="AlphaFoldDB" id="A0A2T6IV80"/>
<dbReference type="Pfam" id="PF00501">
    <property type="entry name" value="AMP-binding"/>
    <property type="match status" value="1"/>
</dbReference>
<dbReference type="Gene3D" id="3.40.50.12780">
    <property type="entry name" value="N-terminal domain of ligase-like"/>
    <property type="match status" value="1"/>
</dbReference>
<evidence type="ECO:0000256" key="1">
    <source>
        <dbReference type="ARBA" id="ARBA00006432"/>
    </source>
</evidence>
<feature type="region of interest" description="Disordered" evidence="3">
    <location>
        <begin position="664"/>
        <end position="708"/>
    </location>
</feature>
<evidence type="ECO:0000256" key="2">
    <source>
        <dbReference type="ARBA" id="ARBA00022598"/>
    </source>
</evidence>
<feature type="domain" description="AMP-dependent synthetase/ligase" evidence="4">
    <location>
        <begin position="367"/>
        <end position="630"/>
    </location>
</feature>
<evidence type="ECO:0000256" key="3">
    <source>
        <dbReference type="SAM" id="MobiDB-lite"/>
    </source>
</evidence>
<dbReference type="GO" id="GO:0031956">
    <property type="term" value="F:medium-chain fatty acid-CoA ligase activity"/>
    <property type="evidence" value="ECO:0007669"/>
    <property type="project" value="TreeGrafter"/>
</dbReference>
<proteinExistence type="inferred from homology"/>
<sequence length="868" mass="98010">MDGPAVDNSTEPFLRFWEKTQDGLTSSVWLSREDLHLLAAQATRRLVESLGGCMQKEQGNYSVSQLAENHTEQRQQKQGKQQTRAGAGTEGIEGQTTNRTGLLEPLRGVCIAHYMTKNRVEEVILRLAAKASGYIPVTINWDADGIDRILYKIESTHCQAVIVDEEVPVACLNRLAEAAQGRFKVRDAASLTLTFLILAKICICEHAFVCSTSHCRCFLRRRCVFKVMTIFLFQRSRVAKTREACKTAICELSVKANQSAHPQKKREKTTFLLYVQFENHETHIADTEKKTRLGKSDKIQRTAKESWRRRNPQGNRLQRERAADQYLYISSRIIYGNAFSACTCLHIGIMLTIRHAFFSVLGCVWKVVFTSGTTGRPKGAILTNKNMETSCLALRQLLDLRDDTPLTLVIVNPLHHVNSSVMLELALRSRRAKVHLVSRYTTSFWRLLADVAEEEAAASGRPERSAVPKRDFRLLTPLVSRHIDFLRELVDTNRLTGVSVHRLAHALRPKEVVLLLGSAPVGLTTVQTFLRLLGKLPAIRFGSTETCLQVMGTPFSLTDDEMMRALERGWNHIFQGRPQKGFYIGRPHPPLTEVEIVKSTDPSNAHYMVRCEAGEPGLLICRGKNCMRGYTASAETSRDLFSSDGWYLGLGDVCFFLRPLENDGQVDGDEEQEERREDEKENRDEREEKETGEKEEKETGEKEKESRLDAGRARHLDYYWVTRSADVVIKGGANYSCAQISDDIKNCLLRLYEGKLAKTQISVATISMKIQSEHEDSCCVTVELTRRPGLGEEQDKQQETEREADAWHALISDINDNFLSRVRKDSSLLPKASVPDYIRIGKIPTNFKGLPDSSALKKSFAELLKNDD</sequence>
<dbReference type="PANTHER" id="PTHR43201">
    <property type="entry name" value="ACYL-COA SYNTHETASE"/>
    <property type="match status" value="1"/>
</dbReference>